<reference evidence="2 3" key="1">
    <citation type="journal article" date="2018" name="Int. J. Syst. Evol. Microbiol.">
        <title>Uliginosibacterium sediminicola sp. nov., isolated from freshwater sediment.</title>
        <authorList>
            <person name="Hwang W.M."/>
            <person name="Kim S.M."/>
            <person name="Kang K."/>
            <person name="Ahn T.Y."/>
        </authorList>
    </citation>
    <scope>NUCLEOTIDE SEQUENCE [LARGE SCALE GENOMIC DNA]</scope>
    <source>
        <strain evidence="2 3">M1-21</strain>
    </source>
</reference>
<evidence type="ECO:0000256" key="1">
    <source>
        <dbReference type="SAM" id="SignalP"/>
    </source>
</evidence>
<dbReference type="RefSeq" id="WP_345919857.1">
    <property type="nucleotide sequence ID" value="NZ_JBDIVE010000005.1"/>
</dbReference>
<evidence type="ECO:0008006" key="4">
    <source>
        <dbReference type="Google" id="ProtNLM"/>
    </source>
</evidence>
<evidence type="ECO:0000313" key="2">
    <source>
        <dbReference type="EMBL" id="MEN3069090.1"/>
    </source>
</evidence>
<sequence length="245" mass="26364">MKAAVVALFALLASAGARALEPERVLPFELRQQLPLLSVQVDDRPATLILDLGGAAPLALRPDWPADEAKTDARSKRVRLPGGELETLPATVWKKTTIPPGIDGYLGFAYLQRFNLVFDYAKRQARLYPRGAAHGECRATPVALSRLGSLPYVQFDYSGQTLLMGLDTGANQNLIKPGRPGAVLSDKTRSLDGASLAGQRTAPGPLLVMELPIPTLDGLLGYDFFAHYRVCLDPAANTLAADAFE</sequence>
<keyword evidence="1" id="KW-0732">Signal</keyword>
<proteinExistence type="predicted"/>
<dbReference type="Proteomes" id="UP001410394">
    <property type="component" value="Unassembled WGS sequence"/>
</dbReference>
<keyword evidence="3" id="KW-1185">Reference proteome</keyword>
<feature type="signal peptide" evidence="1">
    <location>
        <begin position="1"/>
        <end position="19"/>
    </location>
</feature>
<name>A0ABU9YZC0_9RHOO</name>
<evidence type="ECO:0000313" key="3">
    <source>
        <dbReference type="Proteomes" id="UP001410394"/>
    </source>
</evidence>
<dbReference type="EMBL" id="JBDIVE010000005">
    <property type="protein sequence ID" value="MEN3069090.1"/>
    <property type="molecule type" value="Genomic_DNA"/>
</dbReference>
<dbReference type="InterPro" id="IPR021109">
    <property type="entry name" value="Peptidase_aspartic_dom_sf"/>
</dbReference>
<accession>A0ABU9YZC0</accession>
<dbReference type="SUPFAM" id="SSF50630">
    <property type="entry name" value="Acid proteases"/>
    <property type="match status" value="1"/>
</dbReference>
<comment type="caution">
    <text evidence="2">The sequence shown here is derived from an EMBL/GenBank/DDBJ whole genome shotgun (WGS) entry which is preliminary data.</text>
</comment>
<organism evidence="2 3">
    <name type="scientific">Uliginosibacterium sediminicola</name>
    <dbReference type="NCBI Taxonomy" id="2024550"/>
    <lineage>
        <taxon>Bacteria</taxon>
        <taxon>Pseudomonadati</taxon>
        <taxon>Pseudomonadota</taxon>
        <taxon>Betaproteobacteria</taxon>
        <taxon>Rhodocyclales</taxon>
        <taxon>Zoogloeaceae</taxon>
        <taxon>Uliginosibacterium</taxon>
    </lineage>
</organism>
<protein>
    <recommendedName>
        <fullName evidence="4">Aspartyl protease</fullName>
    </recommendedName>
</protein>
<feature type="chain" id="PRO_5046317401" description="Aspartyl protease" evidence="1">
    <location>
        <begin position="20"/>
        <end position="245"/>
    </location>
</feature>
<gene>
    <name evidence="2" type="ORF">ABDB84_11420</name>
</gene>